<dbReference type="Proteomes" id="UP001236014">
    <property type="component" value="Chromosome"/>
</dbReference>
<protein>
    <submittedName>
        <fullName evidence="5">Helix-turn-helix domain-containing protein</fullName>
    </submittedName>
</protein>
<dbReference type="InterPro" id="IPR002577">
    <property type="entry name" value="HTH_HxlR"/>
</dbReference>
<keyword evidence="3" id="KW-0804">Transcription</keyword>
<dbReference type="Gene3D" id="1.10.10.10">
    <property type="entry name" value="Winged helix-like DNA-binding domain superfamily/Winged helix DNA-binding domain"/>
    <property type="match status" value="1"/>
</dbReference>
<dbReference type="GO" id="GO:0003677">
    <property type="term" value="F:DNA binding"/>
    <property type="evidence" value="ECO:0007669"/>
    <property type="project" value="UniProtKB-KW"/>
</dbReference>
<evidence type="ECO:0000259" key="4">
    <source>
        <dbReference type="PROSITE" id="PS51118"/>
    </source>
</evidence>
<evidence type="ECO:0000313" key="5">
    <source>
        <dbReference type="EMBL" id="WIX79414.1"/>
    </source>
</evidence>
<evidence type="ECO:0000313" key="6">
    <source>
        <dbReference type="Proteomes" id="UP001236014"/>
    </source>
</evidence>
<dbReference type="AlphaFoldDB" id="A0A9Y2IH94"/>
<dbReference type="EMBL" id="CP127294">
    <property type="protein sequence ID" value="WIX79414.1"/>
    <property type="molecule type" value="Genomic_DNA"/>
</dbReference>
<keyword evidence="2" id="KW-0238">DNA-binding</keyword>
<keyword evidence="1" id="KW-0805">Transcription regulation</keyword>
<evidence type="ECO:0000256" key="1">
    <source>
        <dbReference type="ARBA" id="ARBA00023015"/>
    </source>
</evidence>
<evidence type="ECO:0000256" key="2">
    <source>
        <dbReference type="ARBA" id="ARBA00023125"/>
    </source>
</evidence>
<name>A0A9Y2IH94_9PSEU</name>
<keyword evidence="6" id="KW-1185">Reference proteome</keyword>
<evidence type="ECO:0000256" key="3">
    <source>
        <dbReference type="ARBA" id="ARBA00023163"/>
    </source>
</evidence>
<reference evidence="5 6" key="1">
    <citation type="submission" date="2023-06" db="EMBL/GenBank/DDBJ databases">
        <authorList>
            <person name="Oyuntsetseg B."/>
            <person name="Kim S.B."/>
        </authorList>
    </citation>
    <scope>NUCLEOTIDE SEQUENCE [LARGE SCALE GENOMIC DNA]</scope>
    <source>
        <strain evidence="5 6">2-15</strain>
    </source>
</reference>
<dbReference type="InterPro" id="IPR036390">
    <property type="entry name" value="WH_DNA-bd_sf"/>
</dbReference>
<dbReference type="PANTHER" id="PTHR33204">
    <property type="entry name" value="TRANSCRIPTIONAL REGULATOR, MARR FAMILY"/>
    <property type="match status" value="1"/>
</dbReference>
<feature type="domain" description="HTH hxlR-type" evidence="4">
    <location>
        <begin position="12"/>
        <end position="110"/>
    </location>
</feature>
<proteinExistence type="predicted"/>
<dbReference type="PROSITE" id="PS51118">
    <property type="entry name" value="HTH_HXLR"/>
    <property type="match status" value="1"/>
</dbReference>
<dbReference type="PANTHER" id="PTHR33204:SF18">
    <property type="entry name" value="TRANSCRIPTIONAL REGULATORY PROTEIN"/>
    <property type="match status" value="1"/>
</dbReference>
<organism evidence="5 6">
    <name type="scientific">Amycolatopsis carbonis</name>
    <dbReference type="NCBI Taxonomy" id="715471"/>
    <lineage>
        <taxon>Bacteria</taxon>
        <taxon>Bacillati</taxon>
        <taxon>Actinomycetota</taxon>
        <taxon>Actinomycetes</taxon>
        <taxon>Pseudonocardiales</taxon>
        <taxon>Pseudonocardiaceae</taxon>
        <taxon>Amycolatopsis</taxon>
    </lineage>
</organism>
<dbReference type="InterPro" id="IPR036388">
    <property type="entry name" value="WH-like_DNA-bd_sf"/>
</dbReference>
<dbReference type="RefSeq" id="WP_285970103.1">
    <property type="nucleotide sequence ID" value="NZ_CP127294.1"/>
</dbReference>
<accession>A0A9Y2IH94</accession>
<sequence>MGRRSSWEGTPCPIARGADVLGEPWTLVILRDAHAGTTRFDGFRNRLGIADNVLSSRLARMVETGLMTRVPYRDGGRTRDEYRLTQAGADTLPVIHALGAWGDTYTRSPAPGEPMLLVHTPCGELTRPGEKCDHCGGDVNRAELRRFEKDTHEQVPLAEPVA</sequence>
<dbReference type="KEGG" id="acab:QRX50_00935"/>
<gene>
    <name evidence="5" type="ORF">QRX50_00935</name>
</gene>
<dbReference type="SUPFAM" id="SSF46785">
    <property type="entry name" value="Winged helix' DNA-binding domain"/>
    <property type="match status" value="1"/>
</dbReference>
<dbReference type="Pfam" id="PF01638">
    <property type="entry name" value="HxlR"/>
    <property type="match status" value="1"/>
</dbReference>